<dbReference type="GO" id="GO:0080120">
    <property type="term" value="P:CAAX-box protein maturation"/>
    <property type="evidence" value="ECO:0007669"/>
    <property type="project" value="UniProtKB-ARBA"/>
</dbReference>
<dbReference type="InterPro" id="IPR003675">
    <property type="entry name" value="Rce1/LyrA-like_dom"/>
</dbReference>
<accession>A0A317YWB4</accession>
<feature type="domain" description="CAAX prenyl protease 2/Lysostaphin resistance protein A-like" evidence="1">
    <location>
        <begin position="104"/>
        <end position="186"/>
    </location>
</feature>
<protein>
    <submittedName>
        <fullName evidence="2">CPBP family intramembrane metalloprotease</fullName>
    </submittedName>
</protein>
<organism evidence="2 3">
    <name type="scientific">Staphylococcus pseudintermedius</name>
    <dbReference type="NCBI Taxonomy" id="283734"/>
    <lineage>
        <taxon>Bacteria</taxon>
        <taxon>Bacillati</taxon>
        <taxon>Bacillota</taxon>
        <taxon>Bacilli</taxon>
        <taxon>Bacillales</taxon>
        <taxon>Staphylococcaceae</taxon>
        <taxon>Staphylococcus</taxon>
        <taxon>Staphylococcus intermedius group</taxon>
    </lineage>
</organism>
<dbReference type="Pfam" id="PF02517">
    <property type="entry name" value="Rce1-like"/>
    <property type="match status" value="1"/>
</dbReference>
<evidence type="ECO:0000313" key="3">
    <source>
        <dbReference type="Proteomes" id="UP000246800"/>
    </source>
</evidence>
<keyword evidence="2" id="KW-0482">Metalloprotease</keyword>
<reference evidence="2 3" key="1">
    <citation type="journal article" date="2018" name="Vet. Microbiol.">
        <title>Clonal diversity and geographic distribution of methicillin-resistant Staphylococcus pseudintermedius from Australian animals: Discovery of novel sequence types.</title>
        <authorList>
            <person name="Worthing K.A."/>
            <person name="Abraham S."/>
            <person name="Coombs G.W."/>
            <person name="Pang S."/>
            <person name="Saputra S."/>
            <person name="Jordan D."/>
            <person name="Trott D.J."/>
            <person name="Norris J.M."/>
        </authorList>
    </citation>
    <scope>NUCLEOTIDE SEQUENCE [LARGE SCALE GENOMIC DNA]</scope>
    <source>
        <strain evidence="2 3">ST525 1</strain>
    </source>
</reference>
<dbReference type="GO" id="GO:0006508">
    <property type="term" value="P:proteolysis"/>
    <property type="evidence" value="ECO:0007669"/>
    <property type="project" value="UniProtKB-KW"/>
</dbReference>
<comment type="caution">
    <text evidence="2">The sequence shown here is derived from an EMBL/GenBank/DDBJ whole genome shotgun (WGS) entry which is preliminary data.</text>
</comment>
<dbReference type="Proteomes" id="UP000246800">
    <property type="component" value="Unassembled WGS sequence"/>
</dbReference>
<dbReference type="AlphaFoldDB" id="A0A317YWB4"/>
<evidence type="ECO:0000313" key="2">
    <source>
        <dbReference type="EMBL" id="PWZ77319.1"/>
    </source>
</evidence>
<sequence>MKKFECILLSCAIIIVTSFFFNIGIMLMSLLNDNSFLHFYLYMFSINFIISFVIIPTIFMKLILNTSLVSLFQDVFEFKRLGVLFTITSLISLYLVKLDATVEYAVVALGEEFLFRHLIFILLMRSFNNKESILIGSLLFALILHLNGNLFINLLTKFPFSIILYYLTNKYRLQDAVIVHWLYNVLVYKFS</sequence>
<keyword evidence="2" id="KW-0645">Protease</keyword>
<dbReference type="GO" id="GO:0008237">
    <property type="term" value="F:metallopeptidase activity"/>
    <property type="evidence" value="ECO:0007669"/>
    <property type="project" value="UniProtKB-KW"/>
</dbReference>
<proteinExistence type="predicted"/>
<gene>
    <name evidence="2" type="ORF">DD902_00285</name>
</gene>
<evidence type="ECO:0000259" key="1">
    <source>
        <dbReference type="Pfam" id="PF02517"/>
    </source>
</evidence>
<keyword evidence="2" id="KW-0378">Hydrolase</keyword>
<dbReference type="GO" id="GO:0004175">
    <property type="term" value="F:endopeptidase activity"/>
    <property type="evidence" value="ECO:0007669"/>
    <property type="project" value="UniProtKB-ARBA"/>
</dbReference>
<name>A0A317YWB4_STAPS</name>
<dbReference type="RefSeq" id="WP_014612753.1">
    <property type="nucleotide sequence ID" value="NZ_BAAFHR010000002.1"/>
</dbReference>
<dbReference type="EMBL" id="QEIT01000004">
    <property type="protein sequence ID" value="PWZ77319.1"/>
    <property type="molecule type" value="Genomic_DNA"/>
</dbReference>